<protein>
    <submittedName>
        <fullName evidence="1">Uncharacterized protein</fullName>
    </submittedName>
</protein>
<dbReference type="EMBL" id="ML996707">
    <property type="protein sequence ID" value="KAF2396316.1"/>
    <property type="molecule type" value="Genomic_DNA"/>
</dbReference>
<gene>
    <name evidence="1" type="ORF">EJ06DRAFT_551696</name>
</gene>
<reference evidence="1" key="1">
    <citation type="journal article" date="2020" name="Stud. Mycol.">
        <title>101 Dothideomycetes genomes: a test case for predicting lifestyles and emergence of pathogens.</title>
        <authorList>
            <person name="Haridas S."/>
            <person name="Albert R."/>
            <person name="Binder M."/>
            <person name="Bloem J."/>
            <person name="Labutti K."/>
            <person name="Salamov A."/>
            <person name="Andreopoulos B."/>
            <person name="Baker S."/>
            <person name="Barry K."/>
            <person name="Bills G."/>
            <person name="Bluhm B."/>
            <person name="Cannon C."/>
            <person name="Castanera R."/>
            <person name="Culley D."/>
            <person name="Daum C."/>
            <person name="Ezra D."/>
            <person name="Gonzalez J."/>
            <person name="Henrissat B."/>
            <person name="Kuo A."/>
            <person name="Liang C."/>
            <person name="Lipzen A."/>
            <person name="Lutzoni F."/>
            <person name="Magnuson J."/>
            <person name="Mondo S."/>
            <person name="Nolan M."/>
            <person name="Ohm R."/>
            <person name="Pangilinan J."/>
            <person name="Park H.-J."/>
            <person name="Ramirez L."/>
            <person name="Alfaro M."/>
            <person name="Sun H."/>
            <person name="Tritt A."/>
            <person name="Yoshinaga Y."/>
            <person name="Zwiers L.-H."/>
            <person name="Turgeon B."/>
            <person name="Goodwin S."/>
            <person name="Spatafora J."/>
            <person name="Crous P."/>
            <person name="Grigoriev I."/>
        </authorList>
    </citation>
    <scope>NUCLEOTIDE SEQUENCE</scope>
    <source>
        <strain evidence="1">CBS 262.69</strain>
    </source>
</reference>
<organism evidence="1 2">
    <name type="scientific">Trichodelitschia bisporula</name>
    <dbReference type="NCBI Taxonomy" id="703511"/>
    <lineage>
        <taxon>Eukaryota</taxon>
        <taxon>Fungi</taxon>
        <taxon>Dikarya</taxon>
        <taxon>Ascomycota</taxon>
        <taxon>Pezizomycotina</taxon>
        <taxon>Dothideomycetes</taxon>
        <taxon>Dothideomycetes incertae sedis</taxon>
        <taxon>Phaeotrichales</taxon>
        <taxon>Phaeotrichaceae</taxon>
        <taxon>Trichodelitschia</taxon>
    </lineage>
</organism>
<accession>A0A6G1HKD3</accession>
<dbReference type="Proteomes" id="UP000799640">
    <property type="component" value="Unassembled WGS sequence"/>
</dbReference>
<evidence type="ECO:0000313" key="2">
    <source>
        <dbReference type="Proteomes" id="UP000799640"/>
    </source>
</evidence>
<dbReference type="AlphaFoldDB" id="A0A6G1HKD3"/>
<sequence>MARLVWAVGLMFETCDTVQQTMAKMLKRAMDPLDERGRGSSMLFETWYRVLAQIIRPRRSNLVMLDHHRGHITVSIPDRDCSAPSQVDGYITGRAGENEMIAYSIVIKGGEVCDWYIHWIMLPRLVALALKRYTDDPDAQSYRVYCVHLWSTLFHVSVMEVTRDVVLKICTLTELPEESFTMHIHPQLELTKAEDFRRASSMLAGLIYYVEGQRAN</sequence>
<proteinExistence type="predicted"/>
<name>A0A6G1HKD3_9PEZI</name>
<keyword evidence="2" id="KW-1185">Reference proteome</keyword>
<evidence type="ECO:0000313" key="1">
    <source>
        <dbReference type="EMBL" id="KAF2396316.1"/>
    </source>
</evidence>